<organism evidence="3 4">
    <name type="scientific">Rubrivirga litoralis</name>
    <dbReference type="NCBI Taxonomy" id="3075598"/>
    <lineage>
        <taxon>Bacteria</taxon>
        <taxon>Pseudomonadati</taxon>
        <taxon>Rhodothermota</taxon>
        <taxon>Rhodothermia</taxon>
        <taxon>Rhodothermales</taxon>
        <taxon>Rubricoccaceae</taxon>
        <taxon>Rubrivirga</taxon>
    </lineage>
</organism>
<dbReference type="CDD" id="cd20736">
    <property type="entry name" value="PoNe_Nuclease"/>
    <property type="match status" value="1"/>
</dbReference>
<dbReference type="PANTHER" id="PTHR34039">
    <property type="entry name" value="UPF0102 PROTEIN YRAN"/>
    <property type="match status" value="1"/>
</dbReference>
<protein>
    <recommendedName>
        <fullName evidence="2">UPF0102 protein RM540_15765</fullName>
    </recommendedName>
</protein>
<dbReference type="PANTHER" id="PTHR34039:SF1">
    <property type="entry name" value="UPF0102 PROTEIN YRAN"/>
    <property type="match status" value="1"/>
</dbReference>
<comment type="similarity">
    <text evidence="1 2">Belongs to the UPF0102 family.</text>
</comment>
<sequence length="127" mass="13936">MASTADIGRRGEDAAVAFLEAAGCRTLDRNYRFGREEIDAVVFEPTPADDGGMIVFVEVKARSGAGYGAPEAAVDEAKQRAILRVAEAYMHERRLIPSPVRFDVVAVHFGDGEPRIEHFKNAFGYFT</sequence>
<comment type="caution">
    <text evidence="3">The sequence shown here is derived from an EMBL/GenBank/DDBJ whole genome shotgun (WGS) entry which is preliminary data.</text>
</comment>
<dbReference type="SUPFAM" id="SSF52980">
    <property type="entry name" value="Restriction endonuclease-like"/>
    <property type="match status" value="1"/>
</dbReference>
<dbReference type="EMBL" id="JAVRHT010000061">
    <property type="protein sequence ID" value="MDT0633212.1"/>
    <property type="molecule type" value="Genomic_DNA"/>
</dbReference>
<dbReference type="Proteomes" id="UP001267426">
    <property type="component" value="Unassembled WGS sequence"/>
</dbReference>
<dbReference type="RefSeq" id="WP_311665883.1">
    <property type="nucleotide sequence ID" value="NZ_JAVRHT010000061.1"/>
</dbReference>
<dbReference type="Gene3D" id="3.40.1350.10">
    <property type="match status" value="1"/>
</dbReference>
<accession>A0ABU3BV97</accession>
<evidence type="ECO:0000256" key="1">
    <source>
        <dbReference type="ARBA" id="ARBA00006738"/>
    </source>
</evidence>
<reference evidence="3 4" key="1">
    <citation type="submission" date="2023-09" db="EMBL/GenBank/DDBJ databases">
        <authorList>
            <person name="Rey-Velasco X."/>
        </authorList>
    </citation>
    <scope>NUCLEOTIDE SEQUENCE [LARGE SCALE GENOMIC DNA]</scope>
    <source>
        <strain evidence="3 4">F394</strain>
    </source>
</reference>
<evidence type="ECO:0000256" key="2">
    <source>
        <dbReference type="HAMAP-Rule" id="MF_00048"/>
    </source>
</evidence>
<dbReference type="Pfam" id="PF02021">
    <property type="entry name" value="UPF0102"/>
    <property type="match status" value="1"/>
</dbReference>
<dbReference type="InterPro" id="IPR011856">
    <property type="entry name" value="tRNA_endonuc-like_dom_sf"/>
</dbReference>
<evidence type="ECO:0000313" key="4">
    <source>
        <dbReference type="Proteomes" id="UP001267426"/>
    </source>
</evidence>
<name>A0ABU3BV97_9BACT</name>
<dbReference type="InterPro" id="IPR011335">
    <property type="entry name" value="Restrct_endonuc-II-like"/>
</dbReference>
<gene>
    <name evidence="3" type="ORF">RM540_15765</name>
</gene>
<evidence type="ECO:0000313" key="3">
    <source>
        <dbReference type="EMBL" id="MDT0633212.1"/>
    </source>
</evidence>
<dbReference type="InterPro" id="IPR003509">
    <property type="entry name" value="UPF0102_YraN-like"/>
</dbReference>
<proteinExistence type="inferred from homology"/>
<dbReference type="HAMAP" id="MF_00048">
    <property type="entry name" value="UPF0102"/>
    <property type="match status" value="1"/>
</dbReference>
<keyword evidence="4" id="KW-1185">Reference proteome</keyword>